<sequence>MGGQAFTHLSTPRMPPSVYTRVLATIQAILKEHYQLVGSPIEAPGKDTYGDVDILVFHPLPGSPLAEITSRPELATQLSQYLGAIHHILGPEINFAIPWPSDENHGAEPEQSKYIQLDLKICSSEKMFQWELFHAAHGDLWNILGSTIRPYGITVNNRGFYLRISQIEKLDRKKSMVFLTDDHGLILDFLGLDKGKWWSKFGSRNEMFLYAAGCRMFWIKDLDELDAEEGTGVEGGENGKKKLKHNDRARMAKRPIFREWMEVFLPRCRENGGFAGGKGVTREQVRDEAFAMFGAGVQTEYETRLKEWNLAKHKDEIWRVVVKGSVPEIEDLQFRAASVRTLKGIVMEGETFKGKPVLEVTPNEEGFWDADKVRTFVETNWKEAGDIGWARQEERAREGMKAKAEKKKLLEEEQTRKNIGDDEATSPF</sequence>
<dbReference type="Proteomes" id="UP000785200">
    <property type="component" value="Unassembled WGS sequence"/>
</dbReference>
<reference evidence="2" key="1">
    <citation type="submission" date="2019-07" db="EMBL/GenBank/DDBJ databases">
        <title>Hyphodiscus hymeniophilus genome sequencing and assembly.</title>
        <authorList>
            <person name="Kramer G."/>
            <person name="Nodwell J."/>
        </authorList>
    </citation>
    <scope>NUCLEOTIDE SEQUENCE</scope>
    <source>
        <strain evidence="2">ATCC 34498</strain>
    </source>
</reference>
<name>A0A9P6VLQ2_9HELO</name>
<feature type="region of interest" description="Disordered" evidence="1">
    <location>
        <begin position="393"/>
        <end position="428"/>
    </location>
</feature>
<proteinExistence type="predicted"/>
<dbReference type="EMBL" id="VNKQ01000007">
    <property type="protein sequence ID" value="KAG0649882.1"/>
    <property type="molecule type" value="Genomic_DNA"/>
</dbReference>
<evidence type="ECO:0000313" key="3">
    <source>
        <dbReference type="Proteomes" id="UP000785200"/>
    </source>
</evidence>
<dbReference type="AlphaFoldDB" id="A0A9P6VLQ2"/>
<evidence type="ECO:0000313" key="2">
    <source>
        <dbReference type="EMBL" id="KAG0649882.1"/>
    </source>
</evidence>
<accession>A0A9P6VLQ2</accession>
<evidence type="ECO:0000256" key="1">
    <source>
        <dbReference type="SAM" id="MobiDB-lite"/>
    </source>
</evidence>
<gene>
    <name evidence="2" type="ORF">D0Z07_4036</name>
</gene>
<keyword evidence="3" id="KW-1185">Reference proteome</keyword>
<organism evidence="2 3">
    <name type="scientific">Hyphodiscus hymeniophilus</name>
    <dbReference type="NCBI Taxonomy" id="353542"/>
    <lineage>
        <taxon>Eukaryota</taxon>
        <taxon>Fungi</taxon>
        <taxon>Dikarya</taxon>
        <taxon>Ascomycota</taxon>
        <taxon>Pezizomycotina</taxon>
        <taxon>Leotiomycetes</taxon>
        <taxon>Helotiales</taxon>
        <taxon>Hyphodiscaceae</taxon>
        <taxon>Hyphodiscus</taxon>
    </lineage>
</organism>
<feature type="compositionally biased region" description="Basic and acidic residues" evidence="1">
    <location>
        <begin position="393"/>
        <end position="420"/>
    </location>
</feature>
<comment type="caution">
    <text evidence="2">The sequence shown here is derived from an EMBL/GenBank/DDBJ whole genome shotgun (WGS) entry which is preliminary data.</text>
</comment>
<dbReference type="OrthoDB" id="4708870at2759"/>
<protein>
    <submittedName>
        <fullName evidence="2">Uncharacterized protein</fullName>
    </submittedName>
</protein>